<dbReference type="PIRSF" id="PIRSF006221">
    <property type="entry name" value="Ketosamine-3-kinase"/>
    <property type="match status" value="1"/>
</dbReference>
<evidence type="ECO:0000313" key="4">
    <source>
        <dbReference type="Proteomes" id="UP000483379"/>
    </source>
</evidence>
<name>A0A6M0JST2_9GAMM</name>
<dbReference type="Gene3D" id="3.30.200.20">
    <property type="entry name" value="Phosphorylase Kinase, domain 1"/>
    <property type="match status" value="1"/>
</dbReference>
<dbReference type="InterPro" id="IPR016477">
    <property type="entry name" value="Fructo-/Ketosamine-3-kinase"/>
</dbReference>
<dbReference type="GO" id="GO:0016301">
    <property type="term" value="F:kinase activity"/>
    <property type="evidence" value="ECO:0007669"/>
    <property type="project" value="UniProtKB-UniRule"/>
</dbReference>
<dbReference type="InterPro" id="IPR011009">
    <property type="entry name" value="Kinase-like_dom_sf"/>
</dbReference>
<dbReference type="Pfam" id="PF03881">
    <property type="entry name" value="Fructosamin_kin"/>
    <property type="match status" value="1"/>
</dbReference>
<dbReference type="PANTHER" id="PTHR12149">
    <property type="entry name" value="FRUCTOSAMINE 3 KINASE-RELATED PROTEIN"/>
    <property type="match status" value="1"/>
</dbReference>
<evidence type="ECO:0000256" key="2">
    <source>
        <dbReference type="PIRNR" id="PIRNR006221"/>
    </source>
</evidence>
<comment type="caution">
    <text evidence="3">The sequence shown here is derived from an EMBL/GenBank/DDBJ whole genome shotgun (WGS) entry which is preliminary data.</text>
</comment>
<dbReference type="PANTHER" id="PTHR12149:SF8">
    <property type="entry name" value="PROTEIN-RIBULOSAMINE 3-KINASE"/>
    <property type="match status" value="1"/>
</dbReference>
<dbReference type="SUPFAM" id="SSF56112">
    <property type="entry name" value="Protein kinase-like (PK-like)"/>
    <property type="match status" value="1"/>
</dbReference>
<keyword evidence="2 3" id="KW-0418">Kinase</keyword>
<comment type="similarity">
    <text evidence="1 2">Belongs to the fructosamine kinase family.</text>
</comment>
<dbReference type="AlphaFoldDB" id="A0A6M0JST2"/>
<evidence type="ECO:0000313" key="3">
    <source>
        <dbReference type="EMBL" id="NEV60586.1"/>
    </source>
</evidence>
<reference evidence="3 4" key="1">
    <citation type="submission" date="2020-02" db="EMBL/GenBank/DDBJ databases">
        <title>Genome sequences of Thiorhodococcus mannitoliphagus and Thiorhodococcus minor, purple sulfur photosynthetic bacteria in the gammaproteobacterial family, Chromatiaceae.</title>
        <authorList>
            <person name="Aviles F.A."/>
            <person name="Meyer T.E."/>
            <person name="Kyndt J.A."/>
        </authorList>
    </citation>
    <scope>NUCLEOTIDE SEQUENCE [LARGE SCALE GENOMIC DNA]</scope>
    <source>
        <strain evidence="3 4">DSM 11518</strain>
    </source>
</reference>
<evidence type="ECO:0000256" key="1">
    <source>
        <dbReference type="ARBA" id="ARBA00009460"/>
    </source>
</evidence>
<protein>
    <submittedName>
        <fullName evidence="3">Fructosamine kinase family protein</fullName>
    </submittedName>
</protein>
<organism evidence="3 4">
    <name type="scientific">Thiorhodococcus minor</name>
    <dbReference type="NCBI Taxonomy" id="57489"/>
    <lineage>
        <taxon>Bacteria</taxon>
        <taxon>Pseudomonadati</taxon>
        <taxon>Pseudomonadota</taxon>
        <taxon>Gammaproteobacteria</taxon>
        <taxon>Chromatiales</taxon>
        <taxon>Chromatiaceae</taxon>
        <taxon>Thiorhodococcus</taxon>
    </lineage>
</organism>
<keyword evidence="2" id="KW-0808">Transferase</keyword>
<keyword evidence="4" id="KW-1185">Reference proteome</keyword>
<dbReference type="Gene3D" id="3.90.1200.10">
    <property type="match status" value="1"/>
</dbReference>
<sequence>MTQWATIAQAISTATGRPFEVRSNRAVGGGCINTAAVLGDGSQSYFVKLNATDRLDMFEAEAAGLRALAEPGAMRVPEPICTGSAGGQSFLVMELLDLGGRLDGVPAGRQLAELHRATAPTFGWERDNTIGSTPQRNTQTTDWVRFWREHRLGRQLEIAAANGYGGRLQAAGERLMARLDALIDHAPEASILHGDLWGGNIGATRQGEPVIFDPAVYYGDREADIAMTELFGGFGGDFYAAYREAWPLDAGYATRKTLYNLYHILNHLNLFGGGYLSQSQGMIERLLAETR</sequence>
<dbReference type="Proteomes" id="UP000483379">
    <property type="component" value="Unassembled WGS sequence"/>
</dbReference>
<dbReference type="RefSeq" id="WP_164450638.1">
    <property type="nucleotide sequence ID" value="NZ_JAAIJQ010000003.1"/>
</dbReference>
<dbReference type="EMBL" id="JAAIJQ010000003">
    <property type="protein sequence ID" value="NEV60586.1"/>
    <property type="molecule type" value="Genomic_DNA"/>
</dbReference>
<gene>
    <name evidence="3" type="ORF">G3446_01540</name>
</gene>
<proteinExistence type="inferred from homology"/>
<accession>A0A6M0JST2</accession>